<dbReference type="AlphaFoldDB" id="A0A7J3I8M1"/>
<dbReference type="EMBL" id="DTAI01000151">
    <property type="protein sequence ID" value="HGN36961.1"/>
    <property type="molecule type" value="Genomic_DNA"/>
</dbReference>
<gene>
    <name evidence="1" type="ORF">ENT87_05385</name>
    <name evidence="2" type="ORF">ENU30_06425</name>
</gene>
<proteinExistence type="predicted"/>
<evidence type="ECO:0000313" key="1">
    <source>
        <dbReference type="EMBL" id="HGN36961.1"/>
    </source>
</evidence>
<organism evidence="1">
    <name type="scientific">Ignisphaera aggregans</name>
    <dbReference type="NCBI Taxonomy" id="334771"/>
    <lineage>
        <taxon>Archaea</taxon>
        <taxon>Thermoproteota</taxon>
        <taxon>Thermoprotei</taxon>
        <taxon>Desulfurococcales</taxon>
        <taxon>Desulfurococcaceae</taxon>
        <taxon>Ignisphaera</taxon>
    </lineage>
</organism>
<accession>A0A7J3I8M1</accession>
<sequence>MANRDAFRIVYKLSYLLRGRYRTTRRGVEDSVKLGLIAKELAESYIRVVCWDGFKRVLEVEI</sequence>
<protein>
    <submittedName>
        <fullName evidence="1">Uncharacterized protein</fullName>
    </submittedName>
</protein>
<name>A0A7J3I8M1_9CREN</name>
<dbReference type="EMBL" id="DTBZ01000121">
    <property type="protein sequence ID" value="HGQ18590.1"/>
    <property type="molecule type" value="Genomic_DNA"/>
</dbReference>
<comment type="caution">
    <text evidence="1">The sequence shown here is derived from an EMBL/GenBank/DDBJ whole genome shotgun (WGS) entry which is preliminary data.</text>
</comment>
<evidence type="ECO:0000313" key="2">
    <source>
        <dbReference type="EMBL" id="HGQ18590.1"/>
    </source>
</evidence>
<reference evidence="1" key="1">
    <citation type="journal article" date="2020" name="mSystems">
        <title>Genome- and Community-Level Interaction Insights into Carbon Utilization and Element Cycling Functions of Hydrothermarchaeota in Hydrothermal Sediment.</title>
        <authorList>
            <person name="Zhou Z."/>
            <person name="Liu Y."/>
            <person name="Xu W."/>
            <person name="Pan J."/>
            <person name="Luo Z.H."/>
            <person name="Li M."/>
        </authorList>
    </citation>
    <scope>NUCLEOTIDE SEQUENCE [LARGE SCALE GENOMIC DNA]</scope>
    <source>
        <strain evidence="1">SpSt-618</strain>
        <strain evidence="2">SpSt-657</strain>
    </source>
</reference>